<dbReference type="Gene3D" id="2.60.40.10">
    <property type="entry name" value="Immunoglobulins"/>
    <property type="match status" value="2"/>
</dbReference>
<dbReference type="InterPro" id="IPR003598">
    <property type="entry name" value="Ig_sub2"/>
</dbReference>
<dbReference type="FunFam" id="2.60.40.10:FF:000022">
    <property type="entry name" value="Cardiac titin"/>
    <property type="match status" value="1"/>
</dbReference>
<feature type="domain" description="Ig-like" evidence="4">
    <location>
        <begin position="60"/>
        <end position="152"/>
    </location>
</feature>
<keyword evidence="3" id="KW-0393">Immunoglobulin domain</keyword>
<dbReference type="GO" id="GO:0008046">
    <property type="term" value="F:axon guidance receptor activity"/>
    <property type="evidence" value="ECO:0007669"/>
    <property type="project" value="TreeGrafter"/>
</dbReference>
<gene>
    <name evidence="5" type="ORF">MNOR_LOCUS36938</name>
</gene>
<dbReference type="InterPro" id="IPR050958">
    <property type="entry name" value="Cell_Adh-Cytoskel_Orgn"/>
</dbReference>
<dbReference type="SMART" id="SM00408">
    <property type="entry name" value="IGc2"/>
    <property type="match status" value="1"/>
</dbReference>
<feature type="non-terminal residue" evidence="5">
    <location>
        <position position="154"/>
    </location>
</feature>
<evidence type="ECO:0000313" key="6">
    <source>
        <dbReference type="Proteomes" id="UP001497623"/>
    </source>
</evidence>
<sequence length="154" mass="16671">ASREFVSVSVSDHDIASWENGTLEVIRAERRHEGRYICEANNGVGSGLSKLVNLSVNEPPWFSAHNQQLSSVVGKMATLTCEAKGDTPLTISWAKDGVDISSMSRYGISERDSDSGRVSELVIRSTLVEDSGRYICTATNAHGSMTADSHLLVQ</sequence>
<keyword evidence="6" id="KW-1185">Reference proteome</keyword>
<organism evidence="5 6">
    <name type="scientific">Meganyctiphanes norvegica</name>
    <name type="common">Northern krill</name>
    <name type="synonym">Thysanopoda norvegica</name>
    <dbReference type="NCBI Taxonomy" id="48144"/>
    <lineage>
        <taxon>Eukaryota</taxon>
        <taxon>Metazoa</taxon>
        <taxon>Ecdysozoa</taxon>
        <taxon>Arthropoda</taxon>
        <taxon>Crustacea</taxon>
        <taxon>Multicrustacea</taxon>
        <taxon>Malacostraca</taxon>
        <taxon>Eumalacostraca</taxon>
        <taxon>Eucarida</taxon>
        <taxon>Euphausiacea</taxon>
        <taxon>Euphausiidae</taxon>
        <taxon>Meganyctiphanes</taxon>
    </lineage>
</organism>
<dbReference type="GO" id="GO:0043025">
    <property type="term" value="C:neuronal cell body"/>
    <property type="evidence" value="ECO:0007669"/>
    <property type="project" value="TreeGrafter"/>
</dbReference>
<dbReference type="GO" id="GO:0007156">
    <property type="term" value="P:homophilic cell adhesion via plasma membrane adhesion molecules"/>
    <property type="evidence" value="ECO:0007669"/>
    <property type="project" value="TreeGrafter"/>
</dbReference>
<dbReference type="PANTHER" id="PTHR45080:SF8">
    <property type="entry name" value="IG-LIKE DOMAIN-CONTAINING PROTEIN"/>
    <property type="match status" value="1"/>
</dbReference>
<evidence type="ECO:0000256" key="2">
    <source>
        <dbReference type="ARBA" id="ARBA00023157"/>
    </source>
</evidence>
<keyword evidence="1" id="KW-0732">Signal</keyword>
<dbReference type="PROSITE" id="PS50835">
    <property type="entry name" value="IG_LIKE"/>
    <property type="match status" value="1"/>
</dbReference>
<dbReference type="InterPro" id="IPR036179">
    <property type="entry name" value="Ig-like_dom_sf"/>
</dbReference>
<dbReference type="GO" id="GO:0030424">
    <property type="term" value="C:axon"/>
    <property type="evidence" value="ECO:0007669"/>
    <property type="project" value="TreeGrafter"/>
</dbReference>
<dbReference type="InterPro" id="IPR013783">
    <property type="entry name" value="Ig-like_fold"/>
</dbReference>
<dbReference type="GO" id="GO:0050808">
    <property type="term" value="P:synapse organization"/>
    <property type="evidence" value="ECO:0007669"/>
    <property type="project" value="TreeGrafter"/>
</dbReference>
<evidence type="ECO:0000313" key="5">
    <source>
        <dbReference type="EMBL" id="CAL4194541.1"/>
    </source>
</evidence>
<name>A0AAV2SI17_MEGNR</name>
<proteinExistence type="predicted"/>
<dbReference type="EMBL" id="CAXKWB010070766">
    <property type="protein sequence ID" value="CAL4194541.1"/>
    <property type="molecule type" value="Genomic_DNA"/>
</dbReference>
<dbReference type="InterPro" id="IPR013098">
    <property type="entry name" value="Ig_I-set"/>
</dbReference>
<evidence type="ECO:0000256" key="1">
    <source>
        <dbReference type="ARBA" id="ARBA00022729"/>
    </source>
</evidence>
<dbReference type="GO" id="GO:0005886">
    <property type="term" value="C:plasma membrane"/>
    <property type="evidence" value="ECO:0007669"/>
    <property type="project" value="TreeGrafter"/>
</dbReference>
<dbReference type="Proteomes" id="UP001497623">
    <property type="component" value="Unassembled WGS sequence"/>
</dbReference>
<dbReference type="AlphaFoldDB" id="A0AAV2SI17"/>
<reference evidence="5 6" key="1">
    <citation type="submission" date="2024-05" db="EMBL/GenBank/DDBJ databases">
        <authorList>
            <person name="Wallberg A."/>
        </authorList>
    </citation>
    <scope>NUCLEOTIDE SEQUENCE [LARGE SCALE GENOMIC DNA]</scope>
</reference>
<dbReference type="CDD" id="cd00096">
    <property type="entry name" value="Ig"/>
    <property type="match status" value="1"/>
</dbReference>
<evidence type="ECO:0000256" key="3">
    <source>
        <dbReference type="ARBA" id="ARBA00023319"/>
    </source>
</evidence>
<evidence type="ECO:0000259" key="4">
    <source>
        <dbReference type="PROSITE" id="PS50835"/>
    </source>
</evidence>
<accession>A0AAV2SI17</accession>
<keyword evidence="2" id="KW-1015">Disulfide bond</keyword>
<protein>
    <recommendedName>
        <fullName evidence="4">Ig-like domain-containing protein</fullName>
    </recommendedName>
</protein>
<dbReference type="SUPFAM" id="SSF48726">
    <property type="entry name" value="Immunoglobulin"/>
    <property type="match status" value="2"/>
</dbReference>
<dbReference type="Pfam" id="PF07679">
    <property type="entry name" value="I-set"/>
    <property type="match status" value="1"/>
</dbReference>
<dbReference type="InterPro" id="IPR007110">
    <property type="entry name" value="Ig-like_dom"/>
</dbReference>
<dbReference type="SMART" id="SM00409">
    <property type="entry name" value="IG"/>
    <property type="match status" value="2"/>
</dbReference>
<comment type="caution">
    <text evidence="5">The sequence shown here is derived from an EMBL/GenBank/DDBJ whole genome shotgun (WGS) entry which is preliminary data.</text>
</comment>
<dbReference type="PANTHER" id="PTHR45080">
    <property type="entry name" value="CONTACTIN 5"/>
    <property type="match status" value="1"/>
</dbReference>
<dbReference type="InterPro" id="IPR003599">
    <property type="entry name" value="Ig_sub"/>
</dbReference>
<feature type="non-terminal residue" evidence="5">
    <location>
        <position position="1"/>
    </location>
</feature>